<keyword evidence="2" id="KW-1185">Reference proteome</keyword>
<sequence length="143" mass="16254">MYNEEKELPPGIIQTPEGDLVLSPERQAKLDRELQEIDNAIQYALVAIVDGLYPCLSCPSGQKTIFLKKGNVWKYGITRKGEAERYPGGNYGADALLFLPQFTGTYSECLKMEKTMIYNYPFLPEARDREIVLLRPPGNRYDS</sequence>
<proteinExistence type="predicted"/>
<dbReference type="Proteomes" id="UP000321580">
    <property type="component" value="Unassembled WGS sequence"/>
</dbReference>
<evidence type="ECO:0000313" key="1">
    <source>
        <dbReference type="EMBL" id="TXB61348.1"/>
    </source>
</evidence>
<protein>
    <submittedName>
        <fullName evidence="1">Uncharacterized protein</fullName>
    </submittedName>
</protein>
<name>A0A5C6RFZ9_9BACT</name>
<gene>
    <name evidence="1" type="ORF">FRY97_19610</name>
</gene>
<dbReference type="OrthoDB" id="9182053at2"/>
<dbReference type="EMBL" id="VOOR01000064">
    <property type="protein sequence ID" value="TXB61348.1"/>
    <property type="molecule type" value="Genomic_DNA"/>
</dbReference>
<dbReference type="AlphaFoldDB" id="A0A5C6RFZ9"/>
<organism evidence="1 2">
    <name type="scientific">Phaeodactylibacter luteus</name>
    <dbReference type="NCBI Taxonomy" id="1564516"/>
    <lineage>
        <taxon>Bacteria</taxon>
        <taxon>Pseudomonadati</taxon>
        <taxon>Bacteroidota</taxon>
        <taxon>Saprospiria</taxon>
        <taxon>Saprospirales</taxon>
        <taxon>Haliscomenobacteraceae</taxon>
        <taxon>Phaeodactylibacter</taxon>
    </lineage>
</organism>
<comment type="caution">
    <text evidence="1">The sequence shown here is derived from an EMBL/GenBank/DDBJ whole genome shotgun (WGS) entry which is preliminary data.</text>
</comment>
<evidence type="ECO:0000313" key="2">
    <source>
        <dbReference type="Proteomes" id="UP000321580"/>
    </source>
</evidence>
<accession>A0A5C6RFZ9</accession>
<dbReference type="RefSeq" id="WP_147169304.1">
    <property type="nucleotide sequence ID" value="NZ_VOOR01000064.1"/>
</dbReference>
<reference evidence="1 2" key="1">
    <citation type="submission" date="2019-08" db="EMBL/GenBank/DDBJ databases">
        <title>Genome of Phaeodactylibacter luteus.</title>
        <authorList>
            <person name="Bowman J.P."/>
        </authorList>
    </citation>
    <scope>NUCLEOTIDE SEQUENCE [LARGE SCALE GENOMIC DNA]</scope>
    <source>
        <strain evidence="1 2">KCTC 42180</strain>
    </source>
</reference>